<dbReference type="STRING" id="334426.A0A0R3PSY1"/>
<dbReference type="GO" id="GO:0006281">
    <property type="term" value="P:DNA repair"/>
    <property type="evidence" value="ECO:0007669"/>
    <property type="project" value="TreeGrafter"/>
</dbReference>
<keyword evidence="2" id="KW-1185">Reference proteome</keyword>
<dbReference type="OrthoDB" id="269227at2759"/>
<dbReference type="Pfam" id="PF00702">
    <property type="entry name" value="Hydrolase"/>
    <property type="match status" value="1"/>
</dbReference>
<dbReference type="AlphaFoldDB" id="A0A0R3PSY1"/>
<sequence>RRQRQFYWRQSRTEAGAASSKKPGLIIFDKDGTLICFHSMWIPWAMDTQETGLLLSPKVYQLLGICPVEEKVRPGLLAEGTMEQIKVEMQKLLVQNGKLDVVEKCIKNSQSRSPSTLRAIHDMRSLFKTLRNNDIKIAMCTADNRTNTVSMLRWFNVEDLVDIVVCGDDPGSKPKPHPHNAESICRVLQVAPENAVMVGDTLADIGMARSAGLGTAVGVLSGVGGLDHLGPHADILVSILGIILCPLTPSSYR</sequence>
<reference evidence="1 2" key="2">
    <citation type="submission" date="2018-11" db="EMBL/GenBank/DDBJ databases">
        <authorList>
            <consortium name="Pathogen Informatics"/>
        </authorList>
    </citation>
    <scope>NUCLEOTIDE SEQUENCE [LARGE SCALE GENOMIC DNA]</scope>
    <source>
        <strain evidence="1 2">Costa Rica</strain>
    </source>
</reference>
<dbReference type="InterPro" id="IPR050155">
    <property type="entry name" value="HAD-like_hydrolase_sf"/>
</dbReference>
<dbReference type="GO" id="GO:0008967">
    <property type="term" value="F:phosphoglycolate phosphatase activity"/>
    <property type="evidence" value="ECO:0007669"/>
    <property type="project" value="TreeGrafter"/>
</dbReference>
<dbReference type="SFLD" id="SFLDS00003">
    <property type="entry name" value="Haloacid_Dehalogenase"/>
    <property type="match status" value="1"/>
</dbReference>
<dbReference type="Gene3D" id="1.10.150.240">
    <property type="entry name" value="Putative phosphatase, domain 2"/>
    <property type="match status" value="1"/>
</dbReference>
<dbReference type="OMA" id="GDNNHDL"/>
<evidence type="ECO:0000313" key="2">
    <source>
        <dbReference type="Proteomes" id="UP000267027"/>
    </source>
</evidence>
<dbReference type="InterPro" id="IPR023198">
    <property type="entry name" value="PGP-like_dom2"/>
</dbReference>
<dbReference type="SFLD" id="SFLDG01129">
    <property type="entry name" value="C1.5:_HAD__Beta-PGM__Phosphata"/>
    <property type="match status" value="1"/>
</dbReference>
<dbReference type="InterPro" id="IPR023214">
    <property type="entry name" value="HAD_sf"/>
</dbReference>
<dbReference type="InterPro" id="IPR006439">
    <property type="entry name" value="HAD-SF_hydro_IA"/>
</dbReference>
<proteinExistence type="predicted"/>
<dbReference type="InterPro" id="IPR036412">
    <property type="entry name" value="HAD-like_sf"/>
</dbReference>
<reference evidence="3" key="1">
    <citation type="submission" date="2017-02" db="UniProtKB">
        <authorList>
            <consortium name="WormBaseParasite"/>
        </authorList>
    </citation>
    <scope>IDENTIFICATION</scope>
</reference>
<evidence type="ECO:0000313" key="3">
    <source>
        <dbReference type="WBParaSite" id="ACOC_0000881001-mRNA-1"/>
    </source>
</evidence>
<accession>A0A0R3PSY1</accession>
<dbReference type="EMBL" id="UYYA01004206">
    <property type="protein sequence ID" value="VDM60396.1"/>
    <property type="molecule type" value="Genomic_DNA"/>
</dbReference>
<dbReference type="NCBIfam" id="TIGR01549">
    <property type="entry name" value="HAD-SF-IA-v1"/>
    <property type="match status" value="1"/>
</dbReference>
<dbReference type="SUPFAM" id="SSF56784">
    <property type="entry name" value="HAD-like"/>
    <property type="match status" value="1"/>
</dbReference>
<dbReference type="Proteomes" id="UP000267027">
    <property type="component" value="Unassembled WGS sequence"/>
</dbReference>
<dbReference type="PANTHER" id="PTHR43434:SF22">
    <property type="entry name" value="PHOSPHOGLYCOLATE PHOSPHATASE"/>
    <property type="match status" value="1"/>
</dbReference>
<dbReference type="PANTHER" id="PTHR43434">
    <property type="entry name" value="PHOSPHOGLYCOLATE PHOSPHATASE"/>
    <property type="match status" value="1"/>
</dbReference>
<protein>
    <submittedName>
        <fullName evidence="3">Haloacid dehalogenase-like hydrolase domain-containing protein</fullName>
    </submittedName>
</protein>
<dbReference type="WBParaSite" id="ACOC_0000881001-mRNA-1">
    <property type="protein sequence ID" value="ACOC_0000881001-mRNA-1"/>
    <property type="gene ID" value="ACOC_0000881001"/>
</dbReference>
<gene>
    <name evidence="1" type="ORF">ACOC_LOCUS8811</name>
</gene>
<dbReference type="Gene3D" id="3.40.50.1000">
    <property type="entry name" value="HAD superfamily/HAD-like"/>
    <property type="match status" value="1"/>
</dbReference>
<organism evidence="3">
    <name type="scientific">Angiostrongylus costaricensis</name>
    <name type="common">Nematode worm</name>
    <dbReference type="NCBI Taxonomy" id="334426"/>
    <lineage>
        <taxon>Eukaryota</taxon>
        <taxon>Metazoa</taxon>
        <taxon>Ecdysozoa</taxon>
        <taxon>Nematoda</taxon>
        <taxon>Chromadorea</taxon>
        <taxon>Rhabditida</taxon>
        <taxon>Rhabditina</taxon>
        <taxon>Rhabditomorpha</taxon>
        <taxon>Strongyloidea</taxon>
        <taxon>Metastrongylidae</taxon>
        <taxon>Angiostrongylus</taxon>
    </lineage>
</organism>
<name>A0A0R3PSY1_ANGCS</name>
<evidence type="ECO:0000313" key="1">
    <source>
        <dbReference type="EMBL" id="VDM60396.1"/>
    </source>
</evidence>